<protein>
    <submittedName>
        <fullName evidence="1">Uncharacterized protein</fullName>
    </submittedName>
</protein>
<evidence type="ECO:0000313" key="2">
    <source>
        <dbReference type="Proteomes" id="UP000296049"/>
    </source>
</evidence>
<dbReference type="EMBL" id="KB742808">
    <property type="protein sequence ID" value="EOB04204.1"/>
    <property type="molecule type" value="Genomic_DNA"/>
</dbReference>
<reference evidence="2" key="1">
    <citation type="journal article" date="2013" name="Nat. Genet.">
        <title>The duck genome and transcriptome provide insight into an avian influenza virus reservoir species.</title>
        <authorList>
            <person name="Huang Y."/>
            <person name="Li Y."/>
            <person name="Burt D.W."/>
            <person name="Chen H."/>
            <person name="Zhang Y."/>
            <person name="Qian W."/>
            <person name="Kim H."/>
            <person name="Gan S."/>
            <person name="Zhao Y."/>
            <person name="Li J."/>
            <person name="Yi K."/>
            <person name="Feng H."/>
            <person name="Zhu P."/>
            <person name="Li B."/>
            <person name="Liu Q."/>
            <person name="Fairley S."/>
            <person name="Magor K.E."/>
            <person name="Du Z."/>
            <person name="Hu X."/>
            <person name="Goodman L."/>
            <person name="Tafer H."/>
            <person name="Vignal A."/>
            <person name="Lee T."/>
            <person name="Kim K.W."/>
            <person name="Sheng Z."/>
            <person name="An Y."/>
            <person name="Searle S."/>
            <person name="Herrero J."/>
            <person name="Groenen M.A."/>
            <person name="Crooijmans R.P."/>
            <person name="Faraut T."/>
            <person name="Cai Q."/>
            <person name="Webster R.G."/>
            <person name="Aldridge J.R."/>
            <person name="Warren W.C."/>
            <person name="Bartschat S."/>
            <person name="Kehr S."/>
            <person name="Marz M."/>
            <person name="Stadler P.F."/>
            <person name="Smith J."/>
            <person name="Kraus R.H."/>
            <person name="Zhao Y."/>
            <person name="Ren L."/>
            <person name="Fei J."/>
            <person name="Morisson M."/>
            <person name="Kaiser P."/>
            <person name="Griffin D.K."/>
            <person name="Rao M."/>
            <person name="Pitel F."/>
            <person name="Wang J."/>
            <person name="Li N."/>
        </authorList>
    </citation>
    <scope>NUCLEOTIDE SEQUENCE [LARGE SCALE GENOMIC DNA]</scope>
</reference>
<dbReference type="AlphaFoldDB" id="R0LEX0"/>
<accession>R0LEX0</accession>
<name>R0LEX0_ANAPL</name>
<keyword evidence="2" id="KW-1185">Reference proteome</keyword>
<evidence type="ECO:0000313" key="1">
    <source>
        <dbReference type="EMBL" id="EOB04204.1"/>
    </source>
</evidence>
<organism evidence="1 2">
    <name type="scientific">Anas platyrhynchos</name>
    <name type="common">Mallard</name>
    <name type="synonym">Anas boschas</name>
    <dbReference type="NCBI Taxonomy" id="8839"/>
    <lineage>
        <taxon>Eukaryota</taxon>
        <taxon>Metazoa</taxon>
        <taxon>Chordata</taxon>
        <taxon>Craniata</taxon>
        <taxon>Vertebrata</taxon>
        <taxon>Euteleostomi</taxon>
        <taxon>Archelosauria</taxon>
        <taxon>Archosauria</taxon>
        <taxon>Dinosauria</taxon>
        <taxon>Saurischia</taxon>
        <taxon>Theropoda</taxon>
        <taxon>Coelurosauria</taxon>
        <taxon>Aves</taxon>
        <taxon>Neognathae</taxon>
        <taxon>Galloanserae</taxon>
        <taxon>Anseriformes</taxon>
        <taxon>Anatidae</taxon>
        <taxon>Anatinae</taxon>
        <taxon>Anas</taxon>
    </lineage>
</organism>
<gene>
    <name evidence="1" type="ORF">Anapl_00156</name>
</gene>
<sequence>MAEKRTKTTSTAQRVYETTNHGKAQPPLVGNTSSWFSIGKDIAKPFWSKYEIAAAGKSSVETTWKIQMGIKPHRQTGTQHSVTNSTVLSKYSAAWGHKSSACVSTLKQDPDFLEYPTFTYRIRLTSELRTKHTDFVLTF</sequence>
<proteinExistence type="predicted"/>
<dbReference type="Proteomes" id="UP000296049">
    <property type="component" value="Unassembled WGS sequence"/>
</dbReference>